<dbReference type="PROSITE" id="PS00675">
    <property type="entry name" value="SIGMA54_INTERACT_1"/>
    <property type="match status" value="1"/>
</dbReference>
<dbReference type="PROSITE" id="PS50110">
    <property type="entry name" value="RESPONSE_REGULATORY"/>
    <property type="match status" value="1"/>
</dbReference>
<evidence type="ECO:0000256" key="10">
    <source>
        <dbReference type="ARBA" id="ARBA00023163"/>
    </source>
</evidence>
<dbReference type="InterPro" id="IPR025662">
    <property type="entry name" value="Sigma_54_int_dom_ATP-bd_1"/>
</dbReference>
<dbReference type="FunFam" id="3.40.50.300:FF:000006">
    <property type="entry name" value="DNA-binding transcriptional regulator NtrC"/>
    <property type="match status" value="1"/>
</dbReference>
<dbReference type="FunFam" id="3.40.50.2300:FF:000018">
    <property type="entry name" value="DNA-binding transcriptional regulator NtrC"/>
    <property type="match status" value="1"/>
</dbReference>
<evidence type="ECO:0000259" key="12">
    <source>
        <dbReference type="PROSITE" id="PS50045"/>
    </source>
</evidence>
<sequence>MGTKKMRVLVVDDESHVRILLSEVLKMEGFICVQAENGKDALACMEAEPVDLVLMDIRMPVMDGMEAVRIMRDTWPEVPVIMTTAFAGVDTAVEAMKLGAYNYISKPFNNEEIIVNVKRALEIQSLTREVEDLRRVVRTRFSINNIIGKSAGMQEVFKGIGRVAPTNSTVLIQGESGTGKELVARAIHYNSRRSQGPLVNLNCAAIPEGLLESELFGHEKGSFTGAMNHHPGKFELAAGGTIFLDEISEMSPNLQAKLLRVLQDRTFQRVGGTRTLAADVRVIAASNKDLSEAIRQGSFREDLYYRLNVVQLEIPPLRDRREDIPLLVDHFIARCNKEMGKQVQQISHEALKQLTAYAWPGNVRELENAVERAVVMGQGGVIMTEDLPVSLQGIQPRAVTRVNQDRGGSLKEMMEAVEADILQSALDDTGWNRVKTAEVLKMSRKALIYKIDKYGLSQR</sequence>
<dbReference type="InterPro" id="IPR003593">
    <property type="entry name" value="AAA+_ATPase"/>
</dbReference>
<dbReference type="InterPro" id="IPR002078">
    <property type="entry name" value="Sigma_54_int"/>
</dbReference>
<feature type="domain" description="Response regulatory" evidence="13">
    <location>
        <begin position="7"/>
        <end position="121"/>
    </location>
</feature>
<evidence type="ECO:0000256" key="2">
    <source>
        <dbReference type="ARBA" id="ARBA00022490"/>
    </source>
</evidence>
<dbReference type="Pfam" id="PF25601">
    <property type="entry name" value="AAA_lid_14"/>
    <property type="match status" value="1"/>
</dbReference>
<feature type="modified residue" description="4-aspartylphosphate" evidence="11">
    <location>
        <position position="56"/>
    </location>
</feature>
<dbReference type="PROSITE" id="PS50045">
    <property type="entry name" value="SIGMA54_INTERACT_4"/>
    <property type="match status" value="1"/>
</dbReference>
<keyword evidence="3 11" id="KW-0597">Phosphoprotein</keyword>
<dbReference type="OrthoDB" id="9763792at2"/>
<dbReference type="GO" id="GO:0006355">
    <property type="term" value="P:regulation of DNA-templated transcription"/>
    <property type="evidence" value="ECO:0007669"/>
    <property type="project" value="InterPro"/>
</dbReference>
<keyword evidence="10" id="KW-0804">Transcription</keyword>
<dbReference type="SUPFAM" id="SSF52540">
    <property type="entry name" value="P-loop containing nucleoside triphosphate hydrolases"/>
    <property type="match status" value="1"/>
</dbReference>
<evidence type="ECO:0000256" key="6">
    <source>
        <dbReference type="ARBA" id="ARBA00023012"/>
    </source>
</evidence>
<accession>A0A1G5IZC8</accession>
<evidence type="ECO:0000313" key="15">
    <source>
        <dbReference type="Proteomes" id="UP000198870"/>
    </source>
</evidence>
<proteinExistence type="predicted"/>
<evidence type="ECO:0000313" key="14">
    <source>
        <dbReference type="EMBL" id="SCY81436.1"/>
    </source>
</evidence>
<dbReference type="PANTHER" id="PTHR32071">
    <property type="entry name" value="TRANSCRIPTIONAL REGULATORY PROTEIN"/>
    <property type="match status" value="1"/>
</dbReference>
<keyword evidence="9" id="KW-0010">Activator</keyword>
<dbReference type="InterPro" id="IPR025944">
    <property type="entry name" value="Sigma_54_int_dom_CS"/>
</dbReference>
<dbReference type="PRINTS" id="PR01590">
    <property type="entry name" value="HTHFIS"/>
</dbReference>
<dbReference type="Gene3D" id="3.40.50.300">
    <property type="entry name" value="P-loop containing nucleotide triphosphate hydrolases"/>
    <property type="match status" value="1"/>
</dbReference>
<name>A0A1G5IZC8_9BACT</name>
<evidence type="ECO:0000256" key="3">
    <source>
        <dbReference type="ARBA" id="ARBA00022553"/>
    </source>
</evidence>
<evidence type="ECO:0000256" key="8">
    <source>
        <dbReference type="ARBA" id="ARBA00023125"/>
    </source>
</evidence>
<dbReference type="EMBL" id="FMUX01000023">
    <property type="protein sequence ID" value="SCY81436.1"/>
    <property type="molecule type" value="Genomic_DNA"/>
</dbReference>
<evidence type="ECO:0000259" key="13">
    <source>
        <dbReference type="PROSITE" id="PS50110"/>
    </source>
</evidence>
<evidence type="ECO:0000256" key="1">
    <source>
        <dbReference type="ARBA" id="ARBA00004496"/>
    </source>
</evidence>
<dbReference type="PROSITE" id="PS00676">
    <property type="entry name" value="SIGMA54_INTERACT_2"/>
    <property type="match status" value="1"/>
</dbReference>
<gene>
    <name evidence="14" type="ORF">SAMN05216233_12335</name>
</gene>
<evidence type="ECO:0000256" key="5">
    <source>
        <dbReference type="ARBA" id="ARBA00022840"/>
    </source>
</evidence>
<dbReference type="SUPFAM" id="SSF46689">
    <property type="entry name" value="Homeodomain-like"/>
    <property type="match status" value="1"/>
</dbReference>
<keyword evidence="6" id="KW-0902">Two-component regulatory system</keyword>
<dbReference type="STRING" id="419481.SAMN05216233_12335"/>
<dbReference type="Pfam" id="PF00072">
    <property type="entry name" value="Response_reg"/>
    <property type="match status" value="1"/>
</dbReference>
<keyword evidence="4" id="KW-0547">Nucleotide-binding</keyword>
<dbReference type="SUPFAM" id="SSF52172">
    <property type="entry name" value="CheY-like"/>
    <property type="match status" value="1"/>
</dbReference>
<dbReference type="Pfam" id="PF02954">
    <property type="entry name" value="HTH_8"/>
    <property type="match status" value="1"/>
</dbReference>
<dbReference type="Pfam" id="PF00158">
    <property type="entry name" value="Sigma54_activat"/>
    <property type="match status" value="1"/>
</dbReference>
<dbReference type="InterPro" id="IPR002197">
    <property type="entry name" value="HTH_Fis"/>
</dbReference>
<dbReference type="GO" id="GO:0000160">
    <property type="term" value="P:phosphorelay signal transduction system"/>
    <property type="evidence" value="ECO:0007669"/>
    <property type="project" value="UniProtKB-KW"/>
</dbReference>
<dbReference type="SMART" id="SM00448">
    <property type="entry name" value="REC"/>
    <property type="match status" value="1"/>
</dbReference>
<dbReference type="Gene3D" id="1.10.8.60">
    <property type="match status" value="1"/>
</dbReference>
<dbReference type="GO" id="GO:0005737">
    <property type="term" value="C:cytoplasm"/>
    <property type="evidence" value="ECO:0007669"/>
    <property type="project" value="UniProtKB-SubCell"/>
</dbReference>
<evidence type="ECO:0000256" key="4">
    <source>
        <dbReference type="ARBA" id="ARBA00022741"/>
    </source>
</evidence>
<reference evidence="14 15" key="1">
    <citation type="submission" date="2016-10" db="EMBL/GenBank/DDBJ databases">
        <authorList>
            <person name="de Groot N.N."/>
        </authorList>
    </citation>
    <scope>NUCLEOTIDE SEQUENCE [LARGE SCALE GENOMIC DNA]</scope>
    <source>
        <strain evidence="14 15">AA1</strain>
    </source>
</reference>
<dbReference type="Gene3D" id="1.10.10.60">
    <property type="entry name" value="Homeodomain-like"/>
    <property type="match status" value="1"/>
</dbReference>
<dbReference type="GO" id="GO:0005524">
    <property type="term" value="F:ATP binding"/>
    <property type="evidence" value="ECO:0007669"/>
    <property type="project" value="UniProtKB-KW"/>
</dbReference>
<protein>
    <submittedName>
        <fullName evidence="14">Two-component system, NtrC family, response regulator AtoC</fullName>
    </submittedName>
</protein>
<organism evidence="14 15">
    <name type="scientific">Desulfoluna spongiiphila</name>
    <dbReference type="NCBI Taxonomy" id="419481"/>
    <lineage>
        <taxon>Bacteria</taxon>
        <taxon>Pseudomonadati</taxon>
        <taxon>Thermodesulfobacteriota</taxon>
        <taxon>Desulfobacteria</taxon>
        <taxon>Desulfobacterales</taxon>
        <taxon>Desulfolunaceae</taxon>
        <taxon>Desulfoluna</taxon>
    </lineage>
</organism>
<dbReference type="InterPro" id="IPR058031">
    <property type="entry name" value="AAA_lid_NorR"/>
</dbReference>
<dbReference type="InterPro" id="IPR027417">
    <property type="entry name" value="P-loop_NTPase"/>
</dbReference>
<dbReference type="AlphaFoldDB" id="A0A1G5IZC8"/>
<keyword evidence="15" id="KW-1185">Reference proteome</keyword>
<dbReference type="InterPro" id="IPR025943">
    <property type="entry name" value="Sigma_54_int_dom_ATP-bd_2"/>
</dbReference>
<evidence type="ECO:0000256" key="9">
    <source>
        <dbReference type="ARBA" id="ARBA00023159"/>
    </source>
</evidence>
<comment type="subcellular location">
    <subcellularLocation>
        <location evidence="1">Cytoplasm</location>
    </subcellularLocation>
</comment>
<evidence type="ECO:0000256" key="11">
    <source>
        <dbReference type="PROSITE-ProRule" id="PRU00169"/>
    </source>
</evidence>
<dbReference type="GO" id="GO:0043565">
    <property type="term" value="F:sequence-specific DNA binding"/>
    <property type="evidence" value="ECO:0007669"/>
    <property type="project" value="InterPro"/>
</dbReference>
<dbReference type="Proteomes" id="UP000198870">
    <property type="component" value="Unassembled WGS sequence"/>
</dbReference>
<dbReference type="SMART" id="SM00382">
    <property type="entry name" value="AAA"/>
    <property type="match status" value="1"/>
</dbReference>
<dbReference type="InterPro" id="IPR009057">
    <property type="entry name" value="Homeodomain-like_sf"/>
</dbReference>
<dbReference type="InterPro" id="IPR011006">
    <property type="entry name" value="CheY-like_superfamily"/>
</dbReference>
<dbReference type="Gene3D" id="3.40.50.2300">
    <property type="match status" value="1"/>
</dbReference>
<dbReference type="PANTHER" id="PTHR32071:SF113">
    <property type="entry name" value="ALGINATE BIOSYNTHESIS TRANSCRIPTIONAL REGULATORY PROTEIN ALGB"/>
    <property type="match status" value="1"/>
</dbReference>
<keyword evidence="7" id="KW-0805">Transcription regulation</keyword>
<dbReference type="PROSITE" id="PS00688">
    <property type="entry name" value="SIGMA54_INTERACT_3"/>
    <property type="match status" value="1"/>
</dbReference>
<keyword evidence="8" id="KW-0238">DNA-binding</keyword>
<dbReference type="InterPro" id="IPR001789">
    <property type="entry name" value="Sig_transdc_resp-reg_receiver"/>
</dbReference>
<dbReference type="RefSeq" id="WP_092214557.1">
    <property type="nucleotide sequence ID" value="NZ_FMUX01000023.1"/>
</dbReference>
<dbReference type="CDD" id="cd00009">
    <property type="entry name" value="AAA"/>
    <property type="match status" value="1"/>
</dbReference>
<keyword evidence="5" id="KW-0067">ATP-binding</keyword>
<feature type="domain" description="Sigma-54 factor interaction" evidence="12">
    <location>
        <begin position="146"/>
        <end position="375"/>
    </location>
</feature>
<evidence type="ECO:0000256" key="7">
    <source>
        <dbReference type="ARBA" id="ARBA00023015"/>
    </source>
</evidence>
<dbReference type="FunFam" id="1.10.8.60:FF:000014">
    <property type="entry name" value="DNA-binding transcriptional regulator NtrC"/>
    <property type="match status" value="1"/>
</dbReference>
<keyword evidence="2" id="KW-0963">Cytoplasm</keyword>